<keyword evidence="1" id="KW-1133">Transmembrane helix</keyword>
<keyword evidence="1" id="KW-0472">Membrane</keyword>
<dbReference type="Pfam" id="PF05751">
    <property type="entry name" value="FixH"/>
    <property type="match status" value="1"/>
</dbReference>
<gene>
    <name evidence="2" type="ORF">DPBNPPHM_02669</name>
</gene>
<dbReference type="OrthoDB" id="5295180at2"/>
<dbReference type="AlphaFoldDB" id="A0A5S9QSR4"/>
<organism evidence="2 3">
    <name type="scientific">BD1-7 clade bacterium</name>
    <dbReference type="NCBI Taxonomy" id="2029982"/>
    <lineage>
        <taxon>Bacteria</taxon>
        <taxon>Pseudomonadati</taxon>
        <taxon>Pseudomonadota</taxon>
        <taxon>Gammaproteobacteria</taxon>
        <taxon>Cellvibrionales</taxon>
        <taxon>Spongiibacteraceae</taxon>
        <taxon>BD1-7 clade</taxon>
    </lineage>
</organism>
<evidence type="ECO:0000313" key="3">
    <source>
        <dbReference type="Proteomes" id="UP000434580"/>
    </source>
</evidence>
<evidence type="ECO:0008006" key="4">
    <source>
        <dbReference type="Google" id="ProtNLM"/>
    </source>
</evidence>
<evidence type="ECO:0000313" key="2">
    <source>
        <dbReference type="EMBL" id="CAA0121016.1"/>
    </source>
</evidence>
<evidence type="ECO:0000256" key="1">
    <source>
        <dbReference type="SAM" id="Phobius"/>
    </source>
</evidence>
<proteinExistence type="predicted"/>
<reference evidence="2 3" key="1">
    <citation type="submission" date="2019-11" db="EMBL/GenBank/DDBJ databases">
        <authorList>
            <person name="Holert J."/>
        </authorList>
    </citation>
    <scope>NUCLEOTIDE SEQUENCE [LARGE SCALE GENOMIC DNA]</scope>
    <source>
        <strain evidence="2">BC5_2</strain>
    </source>
</reference>
<name>A0A5S9QSR4_9GAMM</name>
<accession>A0A5S9QSR4</accession>
<dbReference type="Proteomes" id="UP000434580">
    <property type="component" value="Unassembled WGS sequence"/>
</dbReference>
<dbReference type="EMBL" id="CACSII010000021">
    <property type="protein sequence ID" value="CAA0121016.1"/>
    <property type="molecule type" value="Genomic_DNA"/>
</dbReference>
<protein>
    <recommendedName>
        <fullName evidence="4">Nitrogen fixation protein FixH</fullName>
    </recommendedName>
</protein>
<dbReference type="InterPro" id="IPR008620">
    <property type="entry name" value="FixH"/>
</dbReference>
<feature type="transmembrane region" description="Helical" evidence="1">
    <location>
        <begin position="15"/>
        <end position="37"/>
    </location>
</feature>
<sequence>MPTQDLDQLPWYRQFWPWFLIALPGSVVIASLWLVFISFKHADSVVSDNYYKEGLAISQVVEDLKRATNLGLQANLAMNHGVLTVSLQSEQPLKDDQNLPIGIALLHPADKALDHRVIAKPIGNYVYIAEIGDIPAGRWYMDIYSQKEADNWRLKGELYAPFDKAILSADQ</sequence>
<keyword evidence="1" id="KW-0812">Transmembrane</keyword>